<protein>
    <submittedName>
        <fullName evidence="3">Uncharacterized protein</fullName>
    </submittedName>
</protein>
<dbReference type="AlphaFoldDB" id="A0A1X7UGM0"/>
<dbReference type="EnsemblMetazoa" id="Aqu2.1.26927_001">
    <property type="protein sequence ID" value="Aqu2.1.26927_001"/>
    <property type="gene ID" value="Aqu2.1.26927"/>
</dbReference>
<proteinExistence type="predicted"/>
<evidence type="ECO:0000256" key="2">
    <source>
        <dbReference type="SAM" id="Phobius"/>
    </source>
</evidence>
<evidence type="ECO:0000256" key="1">
    <source>
        <dbReference type="SAM" id="MobiDB-lite"/>
    </source>
</evidence>
<sequence length="143" mass="16104">MTDTESDPEFDKFLQEPSSTEIKGGGEVGGEDPLNFSTGSGYYIISEIEHQLGLRGNKSTITPGQDTINEEEEKRKFFAGRLGKRTHLKNTDCICPMLYLGCFLYCICIPYTFMRVPQLQNVKRTLEIKIVLTHFGPLCTSLD</sequence>
<dbReference type="InParanoid" id="A0A1X7UGM0"/>
<organism evidence="3">
    <name type="scientific">Amphimedon queenslandica</name>
    <name type="common">Sponge</name>
    <dbReference type="NCBI Taxonomy" id="400682"/>
    <lineage>
        <taxon>Eukaryota</taxon>
        <taxon>Metazoa</taxon>
        <taxon>Porifera</taxon>
        <taxon>Demospongiae</taxon>
        <taxon>Heteroscleromorpha</taxon>
        <taxon>Haplosclerida</taxon>
        <taxon>Niphatidae</taxon>
        <taxon>Amphimedon</taxon>
    </lineage>
</organism>
<feature type="transmembrane region" description="Helical" evidence="2">
    <location>
        <begin position="97"/>
        <end position="114"/>
    </location>
</feature>
<feature type="region of interest" description="Disordered" evidence="1">
    <location>
        <begin position="1"/>
        <end position="34"/>
    </location>
</feature>
<accession>A0A1X7UGM0</accession>
<keyword evidence="2" id="KW-0472">Membrane</keyword>
<keyword evidence="2" id="KW-0812">Transmembrane</keyword>
<name>A0A1X7UGM0_AMPQE</name>
<evidence type="ECO:0000313" key="3">
    <source>
        <dbReference type="EnsemblMetazoa" id="Aqu2.1.26927_001"/>
    </source>
</evidence>
<reference evidence="3" key="1">
    <citation type="submission" date="2017-05" db="UniProtKB">
        <authorList>
            <consortium name="EnsemblMetazoa"/>
        </authorList>
    </citation>
    <scope>IDENTIFICATION</scope>
</reference>
<keyword evidence="2" id="KW-1133">Transmembrane helix</keyword>